<protein>
    <recommendedName>
        <fullName evidence="4">DNA/RNA-binding protein Alba-like domain-containing protein</fullName>
    </recommendedName>
</protein>
<evidence type="ECO:0000256" key="2">
    <source>
        <dbReference type="ARBA" id="ARBA00008018"/>
    </source>
</evidence>
<reference evidence="5 6" key="1">
    <citation type="submission" date="2023-04" db="EMBL/GenBank/DDBJ databases">
        <title>Genome of Basidiobolus ranarum AG-B5.</title>
        <authorList>
            <person name="Stajich J.E."/>
            <person name="Carter-House D."/>
            <person name="Gryganskyi A."/>
        </authorList>
    </citation>
    <scope>NUCLEOTIDE SEQUENCE [LARGE SCALE GENOMIC DNA]</scope>
    <source>
        <strain evidence="5 6">AG-B5</strain>
    </source>
</reference>
<dbReference type="PANTHER" id="PTHR13516:SF4">
    <property type="entry name" value="FI09323P"/>
    <property type="match status" value="1"/>
</dbReference>
<dbReference type="Pfam" id="PF01918">
    <property type="entry name" value="Alba"/>
    <property type="match status" value="1"/>
</dbReference>
<dbReference type="Gene3D" id="3.30.110.20">
    <property type="entry name" value="Alba-like domain"/>
    <property type="match status" value="1"/>
</dbReference>
<organism evidence="5 6">
    <name type="scientific">Basidiobolus ranarum</name>
    <dbReference type="NCBI Taxonomy" id="34480"/>
    <lineage>
        <taxon>Eukaryota</taxon>
        <taxon>Fungi</taxon>
        <taxon>Fungi incertae sedis</taxon>
        <taxon>Zoopagomycota</taxon>
        <taxon>Entomophthoromycotina</taxon>
        <taxon>Basidiobolomycetes</taxon>
        <taxon>Basidiobolales</taxon>
        <taxon>Basidiobolaceae</taxon>
        <taxon>Basidiobolus</taxon>
    </lineage>
</organism>
<dbReference type="InterPro" id="IPR036882">
    <property type="entry name" value="Alba-like_dom_sf"/>
</dbReference>
<evidence type="ECO:0000256" key="1">
    <source>
        <dbReference type="ARBA" id="ARBA00004123"/>
    </source>
</evidence>
<dbReference type="EMBL" id="JASJQH010000944">
    <property type="protein sequence ID" value="KAK9762472.1"/>
    <property type="molecule type" value="Genomic_DNA"/>
</dbReference>
<proteinExistence type="inferred from homology"/>
<name>A0ABR2WLU7_9FUNG</name>
<gene>
    <name evidence="5" type="ORF">K7432_011750</name>
</gene>
<dbReference type="PANTHER" id="PTHR13516">
    <property type="entry name" value="RIBONUCLEASE P SUBUNIT P25"/>
    <property type="match status" value="1"/>
</dbReference>
<evidence type="ECO:0000313" key="6">
    <source>
        <dbReference type="Proteomes" id="UP001479436"/>
    </source>
</evidence>
<comment type="similarity">
    <text evidence="2">Belongs to the histone-like Alba family.</text>
</comment>
<keyword evidence="6" id="KW-1185">Reference proteome</keyword>
<accession>A0ABR2WLU7</accession>
<dbReference type="SUPFAM" id="SSF82704">
    <property type="entry name" value="AlbA-like"/>
    <property type="match status" value="1"/>
</dbReference>
<evidence type="ECO:0000256" key="3">
    <source>
        <dbReference type="ARBA" id="ARBA00023242"/>
    </source>
</evidence>
<dbReference type="InterPro" id="IPR051958">
    <property type="entry name" value="Alba-like_NAB"/>
</dbReference>
<evidence type="ECO:0000313" key="5">
    <source>
        <dbReference type="EMBL" id="KAK9762472.1"/>
    </source>
</evidence>
<feature type="domain" description="DNA/RNA-binding protein Alba-like" evidence="4">
    <location>
        <begin position="17"/>
        <end position="73"/>
    </location>
</feature>
<comment type="caution">
    <text evidence="5">The sequence shown here is derived from an EMBL/GenBank/DDBJ whole genome shotgun (WGS) entry which is preliminary data.</text>
</comment>
<sequence length="117" mass="13005">MSDNPSKSEILGSREENEIHVTSQGKIKSYVSYATKLLEEKNFDSILFKAKGNAVTKAVTVVEIIKRLQGSGALKQETNIDSQVLEKTSDENREDLEGSRRIPVIEITLTTILPKDV</sequence>
<keyword evidence="3" id="KW-0539">Nucleus</keyword>
<evidence type="ECO:0000259" key="4">
    <source>
        <dbReference type="Pfam" id="PF01918"/>
    </source>
</evidence>
<comment type="subcellular location">
    <subcellularLocation>
        <location evidence="1">Nucleus</location>
    </subcellularLocation>
</comment>
<dbReference type="Proteomes" id="UP001479436">
    <property type="component" value="Unassembled WGS sequence"/>
</dbReference>
<dbReference type="InterPro" id="IPR002775">
    <property type="entry name" value="DNA/RNA-bd_Alba-like"/>
</dbReference>